<evidence type="ECO:0000256" key="6">
    <source>
        <dbReference type="ARBA" id="ARBA00022793"/>
    </source>
</evidence>
<dbReference type="InterPro" id="IPR022653">
    <property type="entry name" value="De-COase2_pyr-phos_BS"/>
</dbReference>
<evidence type="ECO:0000256" key="14">
    <source>
        <dbReference type="PIRSR" id="PIRSR600183-50"/>
    </source>
</evidence>
<dbReference type="PANTHER" id="PTHR43295:SF9">
    <property type="entry name" value="BIOSYNTHETIC ARGININE DECARBOXYLASE"/>
    <property type="match status" value="1"/>
</dbReference>
<sequence>MAKKRTLQQWSVEDSAELYGIRNWGAGYFDVSPRGEVVIRPFGGEGGPEVSVLEIIHEIKERGYDMPVLLRIENILDSQISLLHQTFRAAIGELGYKGAYRGVFPIKVNQQQQVVEKIAQYGAAYHHGLEVGSKAELIAAVSQLQSRQACLICNGYKDEEFIDLGLHALRMGFNCFFVLEMPGELDVILDRAAKLGVKPQIGVRVKLSTKASGHWSESGGERSSFGLTSAQIVDVVDTLKERDLLDCLKLMHYHLGSQVPNIRDIRAAVMEATRIYAGLVQEGAQMGYLDLGGGLAVDYDGSHTNYVSSRNYSLREYCTDVIEAVMTILDEQKIAHPHIITESGRATVAYYSVLLFNVLDVSLIEVGNLPEALDEDAPEPVRNLRETLGALNLRSLQECYNDAVYYYDEMRQLFITGRVTLRQRTVAERYFWAIMRGIAQEKAKLKQVPKDLLEIDSTLADIYYCNFSVFQSLPDSWAIDQVFPIMPVHRLNEVPERQGILSDMTCDSDGRINHFIDPQGMKSTLDLHPLKEGEEYYLGVFLVGAYQETLGDLHNLLGDTNVVSVRIQEDGSYEFARELNGDSISDILAYVEYDPRKILEDIRHAAERAVREKRLTPTQRYALMQAYEDGMRGYTYFER</sequence>
<comment type="similarity">
    <text evidence="4 12">Belongs to the Orn/Lys/Arg decarboxylase class-II family. SpeA subfamily.</text>
</comment>
<dbReference type="InterPro" id="IPR029066">
    <property type="entry name" value="PLP-binding_barrel"/>
</dbReference>
<dbReference type="EMBL" id="DXAN01000001">
    <property type="protein sequence ID" value="HJA07623.1"/>
    <property type="molecule type" value="Genomic_DNA"/>
</dbReference>
<evidence type="ECO:0000259" key="16">
    <source>
        <dbReference type="Pfam" id="PF17810"/>
    </source>
</evidence>
<feature type="domain" description="Arginine decarboxylase C-terminal helical" evidence="17">
    <location>
        <begin position="584"/>
        <end position="637"/>
    </location>
</feature>
<dbReference type="HAMAP" id="MF_01417">
    <property type="entry name" value="SpeA"/>
    <property type="match status" value="1"/>
</dbReference>
<name>A0A9D2KLL9_9BACT</name>
<dbReference type="Gene3D" id="1.10.287.3440">
    <property type="match status" value="1"/>
</dbReference>
<organism evidence="18 19">
    <name type="scientific">Candidatus Mailhella merdigallinarum</name>
    <dbReference type="NCBI Taxonomy" id="2838658"/>
    <lineage>
        <taxon>Bacteria</taxon>
        <taxon>Pseudomonadati</taxon>
        <taxon>Thermodesulfobacteriota</taxon>
        <taxon>Desulfovibrionia</taxon>
        <taxon>Desulfovibrionales</taxon>
        <taxon>Desulfovibrionaceae</taxon>
        <taxon>Mailhella</taxon>
    </lineage>
</organism>
<dbReference type="Pfam" id="PF02784">
    <property type="entry name" value="Orn_Arg_deC_N"/>
    <property type="match status" value="1"/>
</dbReference>
<dbReference type="Gene3D" id="3.20.20.10">
    <property type="entry name" value="Alanine racemase"/>
    <property type="match status" value="1"/>
</dbReference>
<dbReference type="InterPro" id="IPR022644">
    <property type="entry name" value="De-COase2_N"/>
</dbReference>
<evidence type="ECO:0000256" key="13">
    <source>
        <dbReference type="PIRSR" id="PIRSR001336-50"/>
    </source>
</evidence>
<evidence type="ECO:0000256" key="1">
    <source>
        <dbReference type="ARBA" id="ARBA00001933"/>
    </source>
</evidence>
<dbReference type="InterPro" id="IPR000183">
    <property type="entry name" value="Orn/DAP/Arg_de-COase"/>
</dbReference>
<dbReference type="AlphaFoldDB" id="A0A9D2KLL9"/>
<keyword evidence="10 12" id="KW-0620">Polyamine biosynthesis</keyword>
<dbReference type="InterPro" id="IPR040634">
    <property type="entry name" value="Arg_decarb_HB"/>
</dbReference>
<proteinExistence type="inferred from homology"/>
<dbReference type="PIRSF" id="PIRSF001336">
    <property type="entry name" value="Arg_decrbxlase"/>
    <property type="match status" value="1"/>
</dbReference>
<reference evidence="18" key="1">
    <citation type="journal article" date="2021" name="PeerJ">
        <title>Extensive microbial diversity within the chicken gut microbiome revealed by metagenomics and culture.</title>
        <authorList>
            <person name="Gilroy R."/>
            <person name="Ravi A."/>
            <person name="Getino M."/>
            <person name="Pursley I."/>
            <person name="Horton D.L."/>
            <person name="Alikhan N.F."/>
            <person name="Baker D."/>
            <person name="Gharbi K."/>
            <person name="Hall N."/>
            <person name="Watson M."/>
            <person name="Adriaenssens E.M."/>
            <person name="Foster-Nyarko E."/>
            <person name="Jarju S."/>
            <person name="Secka A."/>
            <person name="Antonio M."/>
            <person name="Oren A."/>
            <person name="Chaudhuri R.R."/>
            <person name="La Ragione R."/>
            <person name="Hildebrand F."/>
            <person name="Pallen M.J."/>
        </authorList>
    </citation>
    <scope>NUCLEOTIDE SEQUENCE</scope>
    <source>
        <strain evidence="18">CHK186-16707</strain>
    </source>
</reference>
<comment type="catalytic activity">
    <reaction evidence="12">
        <text>L-arginine + H(+) = agmatine + CO2</text>
        <dbReference type="Rhea" id="RHEA:17641"/>
        <dbReference type="ChEBI" id="CHEBI:15378"/>
        <dbReference type="ChEBI" id="CHEBI:16526"/>
        <dbReference type="ChEBI" id="CHEBI:32682"/>
        <dbReference type="ChEBI" id="CHEBI:58145"/>
        <dbReference type="EC" id="4.1.1.19"/>
    </reaction>
</comment>
<evidence type="ECO:0000256" key="12">
    <source>
        <dbReference type="HAMAP-Rule" id="MF_01417"/>
    </source>
</evidence>
<evidence type="ECO:0000256" key="2">
    <source>
        <dbReference type="ARBA" id="ARBA00001946"/>
    </source>
</evidence>
<keyword evidence="6 12" id="KW-0210">Decarboxylase</keyword>
<dbReference type="InterPro" id="IPR002985">
    <property type="entry name" value="Arg_decrbxlase"/>
</dbReference>
<dbReference type="Proteomes" id="UP000824225">
    <property type="component" value="Unassembled WGS sequence"/>
</dbReference>
<evidence type="ECO:0000256" key="3">
    <source>
        <dbReference type="ARBA" id="ARBA00002257"/>
    </source>
</evidence>
<comment type="function">
    <text evidence="3 12">Catalyzes the biosynthesis of agmatine from arginine.</text>
</comment>
<feature type="domain" description="Arginine decarboxylase helical bundle" evidence="16">
    <location>
        <begin position="374"/>
        <end position="454"/>
    </location>
</feature>
<keyword evidence="5 12" id="KW-0479">Metal-binding</keyword>
<evidence type="ECO:0000256" key="5">
    <source>
        <dbReference type="ARBA" id="ARBA00022723"/>
    </source>
</evidence>
<dbReference type="PRINTS" id="PR01180">
    <property type="entry name" value="ARGDCRBXLASE"/>
</dbReference>
<dbReference type="NCBIfam" id="NF003763">
    <property type="entry name" value="PRK05354.1"/>
    <property type="match status" value="1"/>
</dbReference>
<keyword evidence="9 12" id="KW-0745">Spermidine biosynthesis</keyword>
<evidence type="ECO:0000313" key="19">
    <source>
        <dbReference type="Proteomes" id="UP000824225"/>
    </source>
</evidence>
<comment type="cofactor">
    <cofactor evidence="2 12">
        <name>Mg(2+)</name>
        <dbReference type="ChEBI" id="CHEBI:18420"/>
    </cofactor>
</comment>
<dbReference type="GO" id="GO:0008792">
    <property type="term" value="F:arginine decarboxylase activity"/>
    <property type="evidence" value="ECO:0007669"/>
    <property type="project" value="UniProtKB-UniRule"/>
</dbReference>
<dbReference type="SUPFAM" id="SSF51419">
    <property type="entry name" value="PLP-binding barrel"/>
    <property type="match status" value="1"/>
</dbReference>
<dbReference type="GO" id="GO:0046872">
    <property type="term" value="F:metal ion binding"/>
    <property type="evidence" value="ECO:0007669"/>
    <property type="project" value="UniProtKB-KW"/>
</dbReference>
<evidence type="ECO:0000259" key="17">
    <source>
        <dbReference type="Pfam" id="PF17944"/>
    </source>
</evidence>
<comment type="caution">
    <text evidence="12">Lacks conserved residue(s) required for the propagation of feature annotation.</text>
</comment>
<reference evidence="18" key="2">
    <citation type="submission" date="2021-04" db="EMBL/GenBank/DDBJ databases">
        <authorList>
            <person name="Gilroy R."/>
        </authorList>
    </citation>
    <scope>NUCLEOTIDE SEQUENCE</scope>
    <source>
        <strain evidence="18">CHK186-16707</strain>
    </source>
</reference>
<dbReference type="Gene3D" id="1.20.58.930">
    <property type="match status" value="1"/>
</dbReference>
<comment type="caution">
    <text evidence="18">The sequence shown here is derived from an EMBL/GenBank/DDBJ whole genome shotgun (WGS) entry which is preliminary data.</text>
</comment>
<gene>
    <name evidence="12 18" type="primary">speA</name>
    <name evidence="18" type="ORF">H9962_00310</name>
</gene>
<protein>
    <recommendedName>
        <fullName evidence="12">Biosynthetic arginine decarboxylase</fullName>
        <shortName evidence="12">ADC</shortName>
        <ecNumber evidence="12">4.1.1.19</ecNumber>
    </recommendedName>
</protein>
<evidence type="ECO:0000256" key="7">
    <source>
        <dbReference type="ARBA" id="ARBA00022842"/>
    </source>
</evidence>
<dbReference type="Pfam" id="PF17944">
    <property type="entry name" value="Arg_decarbox_C"/>
    <property type="match status" value="1"/>
</dbReference>
<dbReference type="InterPro" id="IPR009006">
    <property type="entry name" value="Ala_racemase/Decarboxylase_C"/>
</dbReference>
<feature type="active site" description="Proton donor" evidence="14">
    <location>
        <position position="506"/>
    </location>
</feature>
<dbReference type="EC" id="4.1.1.19" evidence="12"/>
<evidence type="ECO:0000256" key="8">
    <source>
        <dbReference type="ARBA" id="ARBA00022898"/>
    </source>
</evidence>
<keyword evidence="7 12" id="KW-0460">Magnesium</keyword>
<evidence type="ECO:0000256" key="10">
    <source>
        <dbReference type="ARBA" id="ARBA00023115"/>
    </source>
</evidence>
<feature type="domain" description="Orn/DAP/Arg decarboxylase 2 N-terminal" evidence="15">
    <location>
        <begin position="95"/>
        <end position="349"/>
    </location>
</feature>
<dbReference type="NCBIfam" id="TIGR01273">
    <property type="entry name" value="speA"/>
    <property type="match status" value="1"/>
</dbReference>
<dbReference type="Gene3D" id="2.40.37.10">
    <property type="entry name" value="Lyase, Ornithine Decarboxylase, Chain A, domain 1"/>
    <property type="match status" value="1"/>
</dbReference>
<dbReference type="SUPFAM" id="SSF50621">
    <property type="entry name" value="Alanine racemase C-terminal domain-like"/>
    <property type="match status" value="1"/>
</dbReference>
<evidence type="ECO:0000256" key="9">
    <source>
        <dbReference type="ARBA" id="ARBA00023066"/>
    </source>
</evidence>
<evidence type="ECO:0000313" key="18">
    <source>
        <dbReference type="EMBL" id="HJA07623.1"/>
    </source>
</evidence>
<keyword evidence="8 12" id="KW-0663">Pyridoxal phosphate</keyword>
<accession>A0A9D2KLL9</accession>
<dbReference type="PROSITE" id="PS00878">
    <property type="entry name" value="ODR_DC_2_1"/>
    <property type="match status" value="1"/>
</dbReference>
<dbReference type="CDD" id="cd06830">
    <property type="entry name" value="PLPDE_III_ADC"/>
    <property type="match status" value="1"/>
</dbReference>
<dbReference type="GO" id="GO:0008295">
    <property type="term" value="P:spermidine biosynthetic process"/>
    <property type="evidence" value="ECO:0007669"/>
    <property type="project" value="UniProtKB-UniRule"/>
</dbReference>
<comment type="cofactor">
    <cofactor evidence="1 12 13">
        <name>pyridoxal 5'-phosphate</name>
        <dbReference type="ChEBI" id="CHEBI:597326"/>
    </cofactor>
</comment>
<dbReference type="Pfam" id="PF17810">
    <property type="entry name" value="Arg_decarb_HB"/>
    <property type="match status" value="1"/>
</dbReference>
<dbReference type="PANTHER" id="PTHR43295">
    <property type="entry name" value="ARGININE DECARBOXYLASE"/>
    <property type="match status" value="1"/>
</dbReference>
<evidence type="ECO:0000256" key="11">
    <source>
        <dbReference type="ARBA" id="ARBA00023239"/>
    </source>
</evidence>
<comment type="pathway">
    <text evidence="12">Amine and polyamine biosynthesis; agmatine biosynthesis; agmatine from L-arginine: step 1/1.</text>
</comment>
<dbReference type="PRINTS" id="PR01179">
    <property type="entry name" value="ODADCRBXLASE"/>
</dbReference>
<evidence type="ECO:0000256" key="4">
    <source>
        <dbReference type="ARBA" id="ARBA00008357"/>
    </source>
</evidence>
<evidence type="ECO:0000259" key="15">
    <source>
        <dbReference type="Pfam" id="PF02784"/>
    </source>
</evidence>
<feature type="modified residue" description="N6-(pyridoxal phosphate)lysine" evidence="12 13">
    <location>
        <position position="107"/>
    </location>
</feature>
<dbReference type="GO" id="GO:0006527">
    <property type="term" value="P:L-arginine catabolic process"/>
    <property type="evidence" value="ECO:0007669"/>
    <property type="project" value="InterPro"/>
</dbReference>
<keyword evidence="11 12" id="KW-0456">Lyase</keyword>
<dbReference type="InterPro" id="IPR041128">
    <property type="entry name" value="Arg_decarbox_C"/>
</dbReference>